<evidence type="ECO:0000313" key="2">
    <source>
        <dbReference type="Proteomes" id="UP000887540"/>
    </source>
</evidence>
<sequence length="176" mass="20029">MMVVVIGTDILLKDILLNIGEDGGGISHHGQNVDSVIIILKITSVSNGCQDQKDEMDGTKDEMKGTKDEMNGKDKMDGKDEMNGKDEMKGKKDEMKGKDEMNGKDEMKGKKDSNNLLLHLDNKTRHKFHLYPTKILVEYLVTTIQDPKFHPYHKANLLECQVWKIYPVNHSLHHQD</sequence>
<keyword evidence="2" id="KW-1185">Reference proteome</keyword>
<proteinExistence type="predicted"/>
<accession>A0A914E0Q1</accession>
<evidence type="ECO:0000256" key="1">
    <source>
        <dbReference type="SAM" id="MobiDB-lite"/>
    </source>
</evidence>
<evidence type="ECO:0000313" key="3">
    <source>
        <dbReference type="WBParaSite" id="ACRNAN_scaffold4990.g27049.t1"/>
    </source>
</evidence>
<protein>
    <submittedName>
        <fullName evidence="3">Uncharacterized protein</fullName>
    </submittedName>
</protein>
<dbReference type="Proteomes" id="UP000887540">
    <property type="component" value="Unplaced"/>
</dbReference>
<name>A0A914E0Q1_9BILA</name>
<feature type="region of interest" description="Disordered" evidence="1">
    <location>
        <begin position="49"/>
        <end position="111"/>
    </location>
</feature>
<feature type="compositionally biased region" description="Basic and acidic residues" evidence="1">
    <location>
        <begin position="51"/>
        <end position="111"/>
    </location>
</feature>
<dbReference type="AlphaFoldDB" id="A0A914E0Q1"/>
<dbReference type="WBParaSite" id="ACRNAN_scaffold4990.g27049.t1">
    <property type="protein sequence ID" value="ACRNAN_scaffold4990.g27049.t1"/>
    <property type="gene ID" value="ACRNAN_scaffold4990.g27049"/>
</dbReference>
<organism evidence="2 3">
    <name type="scientific">Acrobeloides nanus</name>
    <dbReference type="NCBI Taxonomy" id="290746"/>
    <lineage>
        <taxon>Eukaryota</taxon>
        <taxon>Metazoa</taxon>
        <taxon>Ecdysozoa</taxon>
        <taxon>Nematoda</taxon>
        <taxon>Chromadorea</taxon>
        <taxon>Rhabditida</taxon>
        <taxon>Tylenchina</taxon>
        <taxon>Cephalobomorpha</taxon>
        <taxon>Cephaloboidea</taxon>
        <taxon>Cephalobidae</taxon>
        <taxon>Acrobeloides</taxon>
    </lineage>
</organism>
<reference evidence="3" key="1">
    <citation type="submission" date="2022-11" db="UniProtKB">
        <authorList>
            <consortium name="WormBaseParasite"/>
        </authorList>
    </citation>
    <scope>IDENTIFICATION</scope>
</reference>